<dbReference type="InterPro" id="IPR002347">
    <property type="entry name" value="SDR_fam"/>
</dbReference>
<accession>A0A967CBI9</accession>
<sequence>MPSETAATRRSFLTRGALGLAVTAATAAAASTANANALNPLAAPERADPSGDFAGKVVAITGGNSGIGAATAQAFAMAGAKVVITARRDALGKEVEAEIRAKGGEVTWMVTDVRDPAQVEAFVAATVSTYGRLDVLFNNAGIFMTPALIEDIPVENFEDMMRTNTNGVFYGMKYAIPVMKAQGNGVIVNMASVAAHRSYPNTAHYNASKHAVAGLTKAGAQLAKDNIRVVSISPFAVDTPMLRESFDHQGFTYEAAAPGFVTPRIMDPHEMAEGVMFLASDAATAFNGMDLDATGGQLA</sequence>
<keyword evidence="2" id="KW-0732">Signal</keyword>
<dbReference type="PANTHER" id="PTHR42820:SF1">
    <property type="entry name" value="SHORT-CHAIN DEHYDROGENASE_REDUCTASE FAMILY PROTEIN"/>
    <property type="match status" value="1"/>
</dbReference>
<comment type="similarity">
    <text evidence="1">Belongs to the short-chain dehydrogenases/reductases (SDR) family.</text>
</comment>
<dbReference type="InterPro" id="IPR036291">
    <property type="entry name" value="NAD(P)-bd_dom_sf"/>
</dbReference>
<gene>
    <name evidence="3" type="ORF">HBA54_07240</name>
</gene>
<dbReference type="Pfam" id="PF13561">
    <property type="entry name" value="adh_short_C2"/>
    <property type="match status" value="1"/>
</dbReference>
<dbReference type="PROSITE" id="PS00061">
    <property type="entry name" value="ADH_SHORT"/>
    <property type="match status" value="1"/>
</dbReference>
<proteinExistence type="inferred from homology"/>
<dbReference type="CDD" id="cd05233">
    <property type="entry name" value="SDR_c"/>
    <property type="match status" value="1"/>
</dbReference>
<dbReference type="PRINTS" id="PR00081">
    <property type="entry name" value="GDHRDH"/>
</dbReference>
<feature type="signal peptide" evidence="2">
    <location>
        <begin position="1"/>
        <end position="35"/>
    </location>
</feature>
<dbReference type="PROSITE" id="PS51318">
    <property type="entry name" value="TAT"/>
    <property type="match status" value="1"/>
</dbReference>
<dbReference type="InterPro" id="IPR006311">
    <property type="entry name" value="TAT_signal"/>
</dbReference>
<dbReference type="InterPro" id="IPR020904">
    <property type="entry name" value="Sc_DH/Rdtase_CS"/>
</dbReference>
<dbReference type="FunFam" id="3.40.50.720:FF:000084">
    <property type="entry name" value="Short-chain dehydrogenase reductase"/>
    <property type="match status" value="1"/>
</dbReference>
<evidence type="ECO:0000256" key="2">
    <source>
        <dbReference type="SAM" id="SignalP"/>
    </source>
</evidence>
<dbReference type="PRINTS" id="PR00080">
    <property type="entry name" value="SDRFAMILY"/>
</dbReference>
<evidence type="ECO:0000313" key="4">
    <source>
        <dbReference type="Proteomes" id="UP000761264"/>
    </source>
</evidence>
<feature type="chain" id="PRO_5037431480" evidence="2">
    <location>
        <begin position="36"/>
        <end position="299"/>
    </location>
</feature>
<keyword evidence="4" id="KW-1185">Reference proteome</keyword>
<comment type="caution">
    <text evidence="3">The sequence shown here is derived from an EMBL/GenBank/DDBJ whole genome shotgun (WGS) entry which is preliminary data.</text>
</comment>
<evidence type="ECO:0000313" key="3">
    <source>
        <dbReference type="EMBL" id="NIA68383.1"/>
    </source>
</evidence>
<dbReference type="EMBL" id="JAAQPH010000004">
    <property type="protein sequence ID" value="NIA68383.1"/>
    <property type="molecule type" value="Genomic_DNA"/>
</dbReference>
<organism evidence="3 4">
    <name type="scientific">Pelagibius litoralis</name>
    <dbReference type="NCBI Taxonomy" id="374515"/>
    <lineage>
        <taxon>Bacteria</taxon>
        <taxon>Pseudomonadati</taxon>
        <taxon>Pseudomonadota</taxon>
        <taxon>Alphaproteobacteria</taxon>
        <taxon>Rhodospirillales</taxon>
        <taxon>Rhodovibrionaceae</taxon>
        <taxon>Pelagibius</taxon>
    </lineage>
</organism>
<reference evidence="3" key="1">
    <citation type="submission" date="2020-03" db="EMBL/GenBank/DDBJ databases">
        <title>Genome of Pelagibius litoralis DSM 21314T.</title>
        <authorList>
            <person name="Wang G."/>
        </authorList>
    </citation>
    <scope>NUCLEOTIDE SEQUENCE</scope>
    <source>
        <strain evidence="3">DSM 21314</strain>
    </source>
</reference>
<dbReference type="SUPFAM" id="SSF51735">
    <property type="entry name" value="NAD(P)-binding Rossmann-fold domains"/>
    <property type="match status" value="1"/>
</dbReference>
<dbReference type="RefSeq" id="WP_167222896.1">
    <property type="nucleotide sequence ID" value="NZ_JAAQPH010000004.1"/>
</dbReference>
<dbReference type="AlphaFoldDB" id="A0A967CBI9"/>
<evidence type="ECO:0000256" key="1">
    <source>
        <dbReference type="ARBA" id="ARBA00006484"/>
    </source>
</evidence>
<dbReference type="Proteomes" id="UP000761264">
    <property type="component" value="Unassembled WGS sequence"/>
</dbReference>
<name>A0A967CBI9_9PROT</name>
<protein>
    <submittedName>
        <fullName evidence="3">SDR family oxidoreductase</fullName>
    </submittedName>
</protein>
<dbReference type="Gene3D" id="3.40.50.720">
    <property type="entry name" value="NAD(P)-binding Rossmann-like Domain"/>
    <property type="match status" value="1"/>
</dbReference>
<dbReference type="PANTHER" id="PTHR42820">
    <property type="entry name" value="SHORT-CHAIN DEHYDROGENASE REDUCTASE"/>
    <property type="match status" value="1"/>
</dbReference>